<keyword evidence="1" id="KW-1133">Transmembrane helix</keyword>
<proteinExistence type="predicted"/>
<keyword evidence="1" id="KW-0472">Membrane</keyword>
<dbReference type="InterPro" id="IPR006750">
    <property type="entry name" value="YdcZ"/>
</dbReference>
<keyword evidence="1" id="KW-0812">Transmembrane</keyword>
<dbReference type="Proteomes" id="UP000182762">
    <property type="component" value="Unassembled WGS sequence"/>
</dbReference>
<dbReference type="PANTHER" id="PTHR34821:SF3">
    <property type="entry name" value="MEMBRANE PROTEIN"/>
    <property type="match status" value="1"/>
</dbReference>
<protein>
    <submittedName>
        <fullName evidence="2">Transporter family-2 protein</fullName>
    </submittedName>
</protein>
<comment type="caution">
    <text evidence="2">The sequence shown here is derived from an EMBL/GenBank/DDBJ whole genome shotgun (WGS) entry which is preliminary data.</text>
</comment>
<dbReference type="EMBL" id="FOXX01000008">
    <property type="protein sequence ID" value="SFQ75744.1"/>
    <property type="molecule type" value="Genomic_DNA"/>
</dbReference>
<accession>A0A1I6B4B7</accession>
<feature type="transmembrane region" description="Helical" evidence="1">
    <location>
        <begin position="28"/>
        <end position="51"/>
    </location>
</feature>
<name>A0A1I6B4B7_9BACI</name>
<dbReference type="GeneID" id="93711865"/>
<dbReference type="RefSeq" id="WP_061805607.1">
    <property type="nucleotide sequence ID" value="NZ_FOXX01000008.1"/>
</dbReference>
<feature type="transmembrane region" description="Helical" evidence="1">
    <location>
        <begin position="63"/>
        <end position="82"/>
    </location>
</feature>
<evidence type="ECO:0000313" key="3">
    <source>
        <dbReference type="Proteomes" id="UP000182762"/>
    </source>
</evidence>
<dbReference type="Pfam" id="PF04657">
    <property type="entry name" value="DMT_YdcZ"/>
    <property type="match status" value="1"/>
</dbReference>
<feature type="transmembrane region" description="Helical" evidence="1">
    <location>
        <begin position="122"/>
        <end position="141"/>
    </location>
</feature>
<reference evidence="2 3" key="1">
    <citation type="submission" date="2016-10" db="EMBL/GenBank/DDBJ databases">
        <authorList>
            <person name="Varghese N."/>
            <person name="Submissions S."/>
        </authorList>
    </citation>
    <scope>NUCLEOTIDE SEQUENCE [LARGE SCALE GENOMIC DNA]</scope>
    <source>
        <strain evidence="2 3">DSM 13796</strain>
    </source>
</reference>
<dbReference type="PANTHER" id="PTHR34821">
    <property type="entry name" value="INNER MEMBRANE PROTEIN YDCZ"/>
    <property type="match status" value="1"/>
</dbReference>
<organism evidence="2 3">
    <name type="scientific">Priestia endophytica DSM 13796</name>
    <dbReference type="NCBI Taxonomy" id="1121089"/>
    <lineage>
        <taxon>Bacteria</taxon>
        <taxon>Bacillati</taxon>
        <taxon>Bacillota</taxon>
        <taxon>Bacilli</taxon>
        <taxon>Bacillales</taxon>
        <taxon>Bacillaceae</taxon>
        <taxon>Priestia</taxon>
    </lineage>
</organism>
<feature type="transmembrane region" description="Helical" evidence="1">
    <location>
        <begin position="88"/>
        <end position="110"/>
    </location>
</feature>
<sequence>MQGILFAFLGGACITLQGVINTRISDTIGTWQAVSLTQFVGFLLALCIWVVKRDGHIAQIKKVKPLYLLGGGFGALIIFSEVTAIQHIGVTFTISILLISQLCMAFLIDIKGWFGLIKQKMKLPQFLGITIMIVGVLILSYK</sequence>
<evidence type="ECO:0000313" key="2">
    <source>
        <dbReference type="EMBL" id="SFQ75744.1"/>
    </source>
</evidence>
<keyword evidence="3" id="KW-1185">Reference proteome</keyword>
<gene>
    <name evidence="2" type="ORF">SAMN02745910_03253</name>
</gene>
<evidence type="ECO:0000256" key="1">
    <source>
        <dbReference type="SAM" id="Phobius"/>
    </source>
</evidence>